<accession>A0A6A6PEY8</accession>
<dbReference type="AlphaFoldDB" id="A0A6A6PEY8"/>
<keyword evidence="3" id="KW-1185">Reference proteome</keyword>
<evidence type="ECO:0000313" key="2">
    <source>
        <dbReference type="EMBL" id="KAF2478502.1"/>
    </source>
</evidence>
<feature type="region of interest" description="Disordered" evidence="1">
    <location>
        <begin position="77"/>
        <end position="163"/>
    </location>
</feature>
<dbReference type="Proteomes" id="UP000799767">
    <property type="component" value="Unassembled WGS sequence"/>
</dbReference>
<dbReference type="EMBL" id="MU001645">
    <property type="protein sequence ID" value="KAF2478502.1"/>
    <property type="molecule type" value="Genomic_DNA"/>
</dbReference>
<evidence type="ECO:0000313" key="3">
    <source>
        <dbReference type="Proteomes" id="UP000799767"/>
    </source>
</evidence>
<sequence length="163" mass="17746">MLDANSTAFGQKFLAEASRQACSTASRPFQCESARTSRPSSLHCFLRIRQQHAIPPCTKELVAAITHPQVSHALHNTSHAPASGCRYEVPPRKLPPGTTRSHVTVQTTSCAKTESNCASQNGGEPPELELPQQDDDNDTSSENWSSDEDEPALIARTMPFMLS</sequence>
<dbReference type="RefSeq" id="XP_033585072.1">
    <property type="nucleotide sequence ID" value="XM_033738578.1"/>
</dbReference>
<name>A0A6A6PEY8_9PEZI</name>
<feature type="compositionally biased region" description="Acidic residues" evidence="1">
    <location>
        <begin position="132"/>
        <end position="151"/>
    </location>
</feature>
<dbReference type="GeneID" id="54479580"/>
<gene>
    <name evidence="2" type="ORF">BDY17DRAFT_64593</name>
</gene>
<reference evidence="2" key="1">
    <citation type="journal article" date="2020" name="Stud. Mycol.">
        <title>101 Dothideomycetes genomes: a test case for predicting lifestyles and emergence of pathogens.</title>
        <authorList>
            <person name="Haridas S."/>
            <person name="Albert R."/>
            <person name="Binder M."/>
            <person name="Bloem J."/>
            <person name="Labutti K."/>
            <person name="Salamov A."/>
            <person name="Andreopoulos B."/>
            <person name="Baker S."/>
            <person name="Barry K."/>
            <person name="Bills G."/>
            <person name="Bluhm B."/>
            <person name="Cannon C."/>
            <person name="Castanera R."/>
            <person name="Culley D."/>
            <person name="Daum C."/>
            <person name="Ezra D."/>
            <person name="Gonzalez J."/>
            <person name="Henrissat B."/>
            <person name="Kuo A."/>
            <person name="Liang C."/>
            <person name="Lipzen A."/>
            <person name="Lutzoni F."/>
            <person name="Magnuson J."/>
            <person name="Mondo S."/>
            <person name="Nolan M."/>
            <person name="Ohm R."/>
            <person name="Pangilinan J."/>
            <person name="Park H.-J."/>
            <person name="Ramirez L."/>
            <person name="Alfaro M."/>
            <person name="Sun H."/>
            <person name="Tritt A."/>
            <person name="Yoshinaga Y."/>
            <person name="Zwiers L.-H."/>
            <person name="Turgeon B."/>
            <person name="Goodwin S."/>
            <person name="Spatafora J."/>
            <person name="Crous P."/>
            <person name="Grigoriev I."/>
        </authorList>
    </citation>
    <scope>NUCLEOTIDE SEQUENCE</scope>
    <source>
        <strain evidence="2">CBS 113389</strain>
    </source>
</reference>
<feature type="compositionally biased region" description="Polar residues" evidence="1">
    <location>
        <begin position="98"/>
        <end position="122"/>
    </location>
</feature>
<protein>
    <submittedName>
        <fullName evidence="2">Uncharacterized protein</fullName>
    </submittedName>
</protein>
<organism evidence="2 3">
    <name type="scientific">Neohortaea acidophila</name>
    <dbReference type="NCBI Taxonomy" id="245834"/>
    <lineage>
        <taxon>Eukaryota</taxon>
        <taxon>Fungi</taxon>
        <taxon>Dikarya</taxon>
        <taxon>Ascomycota</taxon>
        <taxon>Pezizomycotina</taxon>
        <taxon>Dothideomycetes</taxon>
        <taxon>Dothideomycetidae</taxon>
        <taxon>Mycosphaerellales</taxon>
        <taxon>Teratosphaeriaceae</taxon>
        <taxon>Neohortaea</taxon>
    </lineage>
</organism>
<proteinExistence type="predicted"/>
<evidence type="ECO:0000256" key="1">
    <source>
        <dbReference type="SAM" id="MobiDB-lite"/>
    </source>
</evidence>